<keyword evidence="1" id="KW-1133">Transmembrane helix</keyword>
<dbReference type="AlphaFoldDB" id="A0A1Q4H7W5"/>
<dbReference type="Proteomes" id="UP000191039">
    <property type="component" value="Unassembled WGS sequence"/>
</dbReference>
<reference evidence="2 4" key="1">
    <citation type="submission" date="2016-09" db="EMBL/GenBank/DDBJ databases">
        <title>genome sequences of unsequenced Mycobacteria.</title>
        <authorList>
            <person name="Greninger A.L."/>
            <person name="Jerome K.R."/>
            <person name="Mcnair B."/>
            <person name="Wallis C."/>
            <person name="Fang F."/>
        </authorList>
    </citation>
    <scope>NUCLEOTIDE SEQUENCE [LARGE SCALE GENOMIC DNA]</scope>
    <source>
        <strain evidence="2 4">BM1</strain>
    </source>
</reference>
<evidence type="ECO:0000313" key="5">
    <source>
        <dbReference type="Proteomes" id="UP000220340"/>
    </source>
</evidence>
<keyword evidence="1" id="KW-0472">Membrane</keyword>
<gene>
    <name evidence="2" type="ORF">BV510_10175</name>
    <name evidence="3" type="ORF">CRI78_06180</name>
</gene>
<name>A0A1Q4H7W5_9MYCO</name>
<dbReference type="STRING" id="1801.BRW64_21845"/>
<feature type="transmembrane region" description="Helical" evidence="1">
    <location>
        <begin position="57"/>
        <end position="80"/>
    </location>
</feature>
<evidence type="ECO:0000313" key="2">
    <source>
        <dbReference type="EMBL" id="OPE54468.1"/>
    </source>
</evidence>
<protein>
    <submittedName>
        <fullName evidence="3">Zinc ribbon domain-containing protein</fullName>
    </submittedName>
</protein>
<dbReference type="RefSeq" id="WP_073858556.1">
    <property type="nucleotide sequence ID" value="NZ_BAAATC010000014.1"/>
</dbReference>
<keyword evidence="1" id="KW-0812">Transmembrane</keyword>
<evidence type="ECO:0000313" key="3">
    <source>
        <dbReference type="EMBL" id="PEG55495.1"/>
    </source>
</evidence>
<organism evidence="3 5">
    <name type="scientific">Mycolicibacterium diernhoferi</name>
    <dbReference type="NCBI Taxonomy" id="1801"/>
    <lineage>
        <taxon>Bacteria</taxon>
        <taxon>Bacillati</taxon>
        <taxon>Actinomycetota</taxon>
        <taxon>Actinomycetes</taxon>
        <taxon>Mycobacteriales</taxon>
        <taxon>Mycobacteriaceae</taxon>
        <taxon>Mycolicibacterium</taxon>
    </lineage>
</organism>
<dbReference type="EMBL" id="MIJD01000084">
    <property type="protein sequence ID" value="OPE54468.1"/>
    <property type="molecule type" value="Genomic_DNA"/>
</dbReference>
<comment type="caution">
    <text evidence="3">The sequence shown here is derived from an EMBL/GenBank/DDBJ whole genome shotgun (WGS) entry which is preliminary data.</text>
</comment>
<dbReference type="EMBL" id="PDCR01000006">
    <property type="protein sequence ID" value="PEG55495.1"/>
    <property type="molecule type" value="Genomic_DNA"/>
</dbReference>
<evidence type="ECO:0000256" key="1">
    <source>
        <dbReference type="SAM" id="Phobius"/>
    </source>
</evidence>
<reference evidence="3 5" key="2">
    <citation type="submission" date="2017-10" db="EMBL/GenBank/DDBJ databases">
        <title>The new phylogeny of genus Mycobacterium.</title>
        <authorList>
            <person name="Tortoli E."/>
            <person name="Trovato A."/>
            <person name="Cirillo D.M."/>
        </authorList>
    </citation>
    <scope>NUCLEOTIDE SEQUENCE [LARGE SCALE GENOMIC DNA]</scope>
    <source>
        <strain evidence="3 5">IP141170001</strain>
    </source>
</reference>
<proteinExistence type="predicted"/>
<evidence type="ECO:0000313" key="4">
    <source>
        <dbReference type="Proteomes" id="UP000191039"/>
    </source>
</evidence>
<dbReference type="OrthoDB" id="4803588at2"/>
<dbReference type="Proteomes" id="UP000220340">
    <property type="component" value="Unassembled WGS sequence"/>
</dbReference>
<accession>A0A1Q4H7W5</accession>
<sequence>MADAWSQPGGPSGSVLCPQGHANSPSYRFCSVCGSPIGVVPFPEDIESTGSSGRRRLGWIIGAAAAVVVVVTGATTAVLLSRPSGDTSAAGAAGGFETGTPAAVSAAPVCTEPPILETESFDLTDEGLVVGAALFSGCPGGDVEAGEAVRVTVADGERDIAAGEFDFSASPVEMRGSVPEHRTLVFPKGMYWRTPDMVSGKPTLVAHRGERRTATPVASMAAVERLVAVGPAEPEHGSVEGVAKAVLNELRDADYPVVLEGAANSWVPQVSSKRAGLVVDGRTLSNADVLRDHLDFRQRFDQARLVYSGQWSTFNDSDWWVTVVGPSWVYPEGANGWCDRQGFGVDDCFAKFLSNLFGPERTTVYRK</sequence>
<keyword evidence="5" id="KW-1185">Reference proteome</keyword>